<evidence type="ECO:0000256" key="2">
    <source>
        <dbReference type="ARBA" id="ARBA00022669"/>
    </source>
</evidence>
<dbReference type="InterPro" id="IPR000726">
    <property type="entry name" value="Glyco_hydro_19_cat"/>
</dbReference>
<dbReference type="FunFam" id="3.30.20.10:FF:000001">
    <property type="entry name" value="Endochitinase (Chitinase)"/>
    <property type="match status" value="1"/>
</dbReference>
<dbReference type="EMBL" id="JAHUZN010000010">
    <property type="protein sequence ID" value="KAG8481324.1"/>
    <property type="molecule type" value="Genomic_DNA"/>
</dbReference>
<dbReference type="PROSITE" id="PS00026">
    <property type="entry name" value="CHIT_BIND_I_1"/>
    <property type="match status" value="1"/>
</dbReference>
<keyword evidence="7" id="KW-0732">Signal</keyword>
<evidence type="ECO:0000256" key="1">
    <source>
        <dbReference type="ARBA" id="ARBA00009373"/>
    </source>
</evidence>
<protein>
    <recommendedName>
        <fullName evidence="8">Chitin-binding type-1 domain-containing protein</fullName>
    </recommendedName>
</protein>
<name>A0A8J5Z4U7_9ROSI</name>
<dbReference type="GO" id="GO:0004568">
    <property type="term" value="F:chitinase activity"/>
    <property type="evidence" value="ECO:0007669"/>
    <property type="project" value="InterPro"/>
</dbReference>
<sequence length="272" mass="29109">MATFTVKTSLIAVILALILAGATPGIMVKAQCVNSCEQPNECCSQYGYCGEGPEFCGANCRGGPCTNNGVSIADIVTAEFFNGILNQGSSCVGRNFYSREAFLDALTSFTRFASSGSVEDSRREIAAFFAHASHETERFCHIEETDGAKKDYCNETLTEYPCAPGKGYYGRGPLQLSWNYNYGPAGLELGFDGLGAPETVANDPVIAFKAALWFWTKNVAAAISQGFGATIEAINPMECGGGEPRKVQSRIDYFTGYCNQLGVTPGGSLNCW</sequence>
<feature type="disulfide bond" evidence="5">
    <location>
        <begin position="153"/>
        <end position="162"/>
    </location>
</feature>
<dbReference type="InterPro" id="IPR001002">
    <property type="entry name" value="Chitin-bd_1"/>
</dbReference>
<evidence type="ECO:0000313" key="10">
    <source>
        <dbReference type="Proteomes" id="UP000701853"/>
    </source>
</evidence>
<evidence type="ECO:0000256" key="6">
    <source>
        <dbReference type="PROSITE-ProRule" id="PRU00261"/>
    </source>
</evidence>
<feature type="disulfide bond" evidence="5">
    <location>
        <begin position="239"/>
        <end position="271"/>
    </location>
</feature>
<dbReference type="InterPro" id="IPR036861">
    <property type="entry name" value="Endochitinase-like_sf"/>
</dbReference>
<dbReference type="GO" id="GO:0008061">
    <property type="term" value="F:chitin binding"/>
    <property type="evidence" value="ECO:0007669"/>
    <property type="project" value="UniProtKB-UniRule"/>
</dbReference>
<evidence type="ECO:0000256" key="5">
    <source>
        <dbReference type="PIRSR" id="PIRSR001060-2"/>
    </source>
</evidence>
<feature type="disulfide bond" evidence="5">
    <location>
        <begin position="91"/>
        <end position="140"/>
    </location>
</feature>
<dbReference type="Gene3D" id="1.10.530.10">
    <property type="match status" value="1"/>
</dbReference>
<dbReference type="InterPro" id="IPR023346">
    <property type="entry name" value="Lysozyme-like_dom_sf"/>
</dbReference>
<reference evidence="9 10" key="1">
    <citation type="journal article" date="2021" name="bioRxiv">
        <title>The Gossypium anomalum genome as a resource for cotton improvement and evolutionary analysis of hybrid incompatibility.</title>
        <authorList>
            <person name="Grover C.E."/>
            <person name="Yuan D."/>
            <person name="Arick M.A."/>
            <person name="Miller E.R."/>
            <person name="Hu G."/>
            <person name="Peterson D.G."/>
            <person name="Wendel J.F."/>
            <person name="Udall J.A."/>
        </authorList>
    </citation>
    <scope>NUCLEOTIDE SEQUENCE [LARGE SCALE GENOMIC DNA]</scope>
    <source>
        <strain evidence="9">JFW-Udall</strain>
        <tissue evidence="9">Leaf</tissue>
    </source>
</reference>
<keyword evidence="2 6" id="KW-0147">Chitin-binding</keyword>
<evidence type="ECO:0000256" key="4">
    <source>
        <dbReference type="PIRSR" id="PIRSR001060-1"/>
    </source>
</evidence>
<keyword evidence="3 5" id="KW-1015">Disulfide bond</keyword>
<dbReference type="PANTHER" id="PTHR22595:SF119">
    <property type="entry name" value="ENDOCHITINASE EP3-LIKE"/>
    <property type="match status" value="1"/>
</dbReference>
<dbReference type="OrthoDB" id="5985073at2759"/>
<feature type="disulfide bond" evidence="5 6">
    <location>
        <begin position="42"/>
        <end position="56"/>
    </location>
</feature>
<evidence type="ECO:0000256" key="3">
    <source>
        <dbReference type="ARBA" id="ARBA00023157"/>
    </source>
</evidence>
<proteinExistence type="inferred from homology"/>
<feature type="domain" description="Chitin-binding type-1" evidence="8">
    <location>
        <begin position="29"/>
        <end position="67"/>
    </location>
</feature>
<evidence type="ECO:0000259" key="8">
    <source>
        <dbReference type="PROSITE" id="PS50941"/>
    </source>
</evidence>
<keyword evidence="10" id="KW-1185">Reference proteome</keyword>
<evidence type="ECO:0000313" key="9">
    <source>
        <dbReference type="EMBL" id="KAG8481324.1"/>
    </source>
</evidence>
<dbReference type="InterPro" id="IPR018371">
    <property type="entry name" value="Chitin-binding_1_CS"/>
</dbReference>
<dbReference type="InterPro" id="IPR016283">
    <property type="entry name" value="Glyco_hydro_19"/>
</dbReference>
<dbReference type="GO" id="GO:0006032">
    <property type="term" value="P:chitin catabolic process"/>
    <property type="evidence" value="ECO:0007669"/>
    <property type="project" value="InterPro"/>
</dbReference>
<accession>A0A8J5Z4U7</accession>
<dbReference type="PROSITE" id="PS50941">
    <property type="entry name" value="CHIT_BIND_I_2"/>
    <property type="match status" value="1"/>
</dbReference>
<dbReference type="Pfam" id="PF00182">
    <property type="entry name" value="Glyco_hydro_19"/>
    <property type="match status" value="1"/>
</dbReference>
<dbReference type="PIRSF" id="PIRSF001060">
    <property type="entry name" value="Endochitinase"/>
    <property type="match status" value="1"/>
</dbReference>
<dbReference type="Proteomes" id="UP000701853">
    <property type="component" value="Chromosome 10"/>
</dbReference>
<dbReference type="PROSITE" id="PS00773">
    <property type="entry name" value="CHITINASE_19_1"/>
    <property type="match status" value="1"/>
</dbReference>
<dbReference type="GO" id="GO:0005975">
    <property type="term" value="P:carbohydrate metabolic process"/>
    <property type="evidence" value="ECO:0007669"/>
    <property type="project" value="InterPro"/>
</dbReference>
<feature type="active site" description="Proton donor" evidence="4">
    <location>
        <position position="135"/>
    </location>
</feature>
<evidence type="ECO:0000256" key="7">
    <source>
        <dbReference type="SAM" id="SignalP"/>
    </source>
</evidence>
<dbReference type="CDD" id="cd00035">
    <property type="entry name" value="ChtBD1"/>
    <property type="match status" value="1"/>
</dbReference>
<comment type="similarity">
    <text evidence="1">Belongs to the glycosyl hydrolase 19 family. Chitinase class I subfamily.</text>
</comment>
<dbReference type="AlphaFoldDB" id="A0A8J5Z4U7"/>
<dbReference type="SUPFAM" id="SSF57016">
    <property type="entry name" value="Plant lectins/antimicrobial peptides"/>
    <property type="match status" value="1"/>
</dbReference>
<gene>
    <name evidence="9" type="ORF">CXB51_026169</name>
</gene>
<dbReference type="SMART" id="SM00270">
    <property type="entry name" value="ChtBD1"/>
    <property type="match status" value="1"/>
</dbReference>
<dbReference type="Gene3D" id="3.30.20.10">
    <property type="entry name" value="Endochitinase, domain 2"/>
    <property type="match status" value="1"/>
</dbReference>
<feature type="signal peptide" evidence="7">
    <location>
        <begin position="1"/>
        <end position="24"/>
    </location>
</feature>
<feature type="chain" id="PRO_5035189144" description="Chitin-binding type-1 domain-containing protein" evidence="7">
    <location>
        <begin position="25"/>
        <end position="272"/>
    </location>
</feature>
<comment type="caution">
    <text evidence="6">Lacks conserved residue(s) required for the propagation of feature annotation.</text>
</comment>
<dbReference type="SUPFAM" id="SSF53955">
    <property type="entry name" value="Lysozyme-like"/>
    <property type="match status" value="1"/>
</dbReference>
<organism evidence="9 10">
    <name type="scientific">Gossypium anomalum</name>
    <dbReference type="NCBI Taxonomy" id="47600"/>
    <lineage>
        <taxon>Eukaryota</taxon>
        <taxon>Viridiplantae</taxon>
        <taxon>Streptophyta</taxon>
        <taxon>Embryophyta</taxon>
        <taxon>Tracheophyta</taxon>
        <taxon>Spermatophyta</taxon>
        <taxon>Magnoliopsida</taxon>
        <taxon>eudicotyledons</taxon>
        <taxon>Gunneridae</taxon>
        <taxon>Pentapetalae</taxon>
        <taxon>rosids</taxon>
        <taxon>malvids</taxon>
        <taxon>Malvales</taxon>
        <taxon>Malvaceae</taxon>
        <taxon>Malvoideae</taxon>
        <taxon>Gossypium</taxon>
    </lineage>
</organism>
<dbReference type="GO" id="GO:0016998">
    <property type="term" value="P:cell wall macromolecule catabolic process"/>
    <property type="evidence" value="ECO:0007669"/>
    <property type="project" value="InterPro"/>
</dbReference>
<dbReference type="Gene3D" id="3.30.60.10">
    <property type="entry name" value="Endochitinase-like"/>
    <property type="match status" value="1"/>
</dbReference>
<dbReference type="PANTHER" id="PTHR22595">
    <property type="entry name" value="CHITINASE-RELATED"/>
    <property type="match status" value="1"/>
</dbReference>
<dbReference type="CDD" id="cd00325">
    <property type="entry name" value="chitinase_GH19"/>
    <property type="match status" value="1"/>
</dbReference>
<comment type="caution">
    <text evidence="9">The sequence shown here is derived from an EMBL/GenBank/DDBJ whole genome shotgun (WGS) entry which is preliminary data.</text>
</comment>